<evidence type="ECO:0000313" key="1">
    <source>
        <dbReference type="EMBL" id="KAF2797124.1"/>
    </source>
</evidence>
<protein>
    <submittedName>
        <fullName evidence="1">Uncharacterized protein</fullName>
    </submittedName>
</protein>
<organism evidence="1 2">
    <name type="scientific">Melanomma pulvis-pyrius CBS 109.77</name>
    <dbReference type="NCBI Taxonomy" id="1314802"/>
    <lineage>
        <taxon>Eukaryota</taxon>
        <taxon>Fungi</taxon>
        <taxon>Dikarya</taxon>
        <taxon>Ascomycota</taxon>
        <taxon>Pezizomycotina</taxon>
        <taxon>Dothideomycetes</taxon>
        <taxon>Pleosporomycetidae</taxon>
        <taxon>Pleosporales</taxon>
        <taxon>Melanommataceae</taxon>
        <taxon>Melanomma</taxon>
    </lineage>
</organism>
<reference evidence="1" key="1">
    <citation type="journal article" date="2020" name="Stud. Mycol.">
        <title>101 Dothideomycetes genomes: a test case for predicting lifestyles and emergence of pathogens.</title>
        <authorList>
            <person name="Haridas S."/>
            <person name="Albert R."/>
            <person name="Binder M."/>
            <person name="Bloem J."/>
            <person name="Labutti K."/>
            <person name="Salamov A."/>
            <person name="Andreopoulos B."/>
            <person name="Baker S."/>
            <person name="Barry K."/>
            <person name="Bills G."/>
            <person name="Bluhm B."/>
            <person name="Cannon C."/>
            <person name="Castanera R."/>
            <person name="Culley D."/>
            <person name="Daum C."/>
            <person name="Ezra D."/>
            <person name="Gonzalez J."/>
            <person name="Henrissat B."/>
            <person name="Kuo A."/>
            <person name="Liang C."/>
            <person name="Lipzen A."/>
            <person name="Lutzoni F."/>
            <person name="Magnuson J."/>
            <person name="Mondo S."/>
            <person name="Nolan M."/>
            <person name="Ohm R."/>
            <person name="Pangilinan J."/>
            <person name="Park H.-J."/>
            <person name="Ramirez L."/>
            <person name="Alfaro M."/>
            <person name="Sun H."/>
            <person name="Tritt A."/>
            <person name="Yoshinaga Y."/>
            <person name="Zwiers L.-H."/>
            <person name="Turgeon B."/>
            <person name="Goodwin S."/>
            <person name="Spatafora J."/>
            <person name="Crous P."/>
            <person name="Grigoriev I."/>
        </authorList>
    </citation>
    <scope>NUCLEOTIDE SEQUENCE</scope>
    <source>
        <strain evidence="1">CBS 109.77</strain>
    </source>
</reference>
<sequence length="256" mass="30230">MFPRTPFQVSSALSSGERLREALRPLFPLWIGFLLHSRFWEVDSVRRRPAHIPAKEQYEGNPIAYIIHRSTPFSWGNALSPGIRSLPKRHCLAILTNNTCVCFCFIFFEVVRRLVHELPDVKSVQWKSAFVKPRSVYHWDEDLGRERCVRHEFLIITMANGQQFVLDPTGYQFGFPGWLYKKSDYYSSFITVHADEQTRSFSSERLQNFYNAVIKRYSYDRNVRQWRKLLSGQSLEQLKACRVSEEAEYLQELMEF</sequence>
<accession>A0A6A6XLM5</accession>
<evidence type="ECO:0000313" key="2">
    <source>
        <dbReference type="Proteomes" id="UP000799757"/>
    </source>
</evidence>
<dbReference type="OrthoDB" id="3798822at2759"/>
<name>A0A6A6XLM5_9PLEO</name>
<keyword evidence="2" id="KW-1185">Reference proteome</keyword>
<dbReference type="EMBL" id="MU001814">
    <property type="protein sequence ID" value="KAF2797124.1"/>
    <property type="molecule type" value="Genomic_DNA"/>
</dbReference>
<gene>
    <name evidence="1" type="ORF">K505DRAFT_358708</name>
</gene>
<dbReference type="Proteomes" id="UP000799757">
    <property type="component" value="Unassembled WGS sequence"/>
</dbReference>
<proteinExistence type="predicted"/>
<dbReference type="AlphaFoldDB" id="A0A6A6XLM5"/>